<evidence type="ECO:0000313" key="2">
    <source>
        <dbReference type="Proteomes" id="UP000008909"/>
    </source>
</evidence>
<reference evidence="1" key="1">
    <citation type="journal article" date="2011" name="Genome Biol.">
        <title>The draft genome of the carcinogenic human liver fluke Clonorchis sinensis.</title>
        <authorList>
            <person name="Wang X."/>
            <person name="Chen W."/>
            <person name="Huang Y."/>
            <person name="Sun J."/>
            <person name="Men J."/>
            <person name="Liu H."/>
            <person name="Luo F."/>
            <person name="Guo L."/>
            <person name="Lv X."/>
            <person name="Deng C."/>
            <person name="Zhou C."/>
            <person name="Fan Y."/>
            <person name="Li X."/>
            <person name="Huang L."/>
            <person name="Hu Y."/>
            <person name="Liang C."/>
            <person name="Hu X."/>
            <person name="Xu J."/>
            <person name="Yu X."/>
        </authorList>
    </citation>
    <scope>NUCLEOTIDE SEQUENCE [LARGE SCALE GENOMIC DNA]</scope>
    <source>
        <strain evidence="1">Henan</strain>
    </source>
</reference>
<proteinExistence type="predicted"/>
<accession>H2KT43</accession>
<dbReference type="Proteomes" id="UP000008909">
    <property type="component" value="Unassembled WGS sequence"/>
</dbReference>
<reference key="2">
    <citation type="submission" date="2011-10" db="EMBL/GenBank/DDBJ databases">
        <title>The genome and transcriptome sequence of Clonorchis sinensis provide insights into the carcinogenic liver fluke.</title>
        <authorList>
            <person name="Wang X."/>
            <person name="Huang Y."/>
            <person name="Chen W."/>
            <person name="Liu H."/>
            <person name="Guo L."/>
            <person name="Chen Y."/>
            <person name="Luo F."/>
            <person name="Zhou W."/>
            <person name="Sun J."/>
            <person name="Mao Q."/>
            <person name="Liang P."/>
            <person name="Zhou C."/>
            <person name="Tian Y."/>
            <person name="Men J."/>
            <person name="Lv X."/>
            <person name="Huang L."/>
            <person name="Zhou J."/>
            <person name="Hu Y."/>
            <person name="Li R."/>
            <person name="Zhang F."/>
            <person name="Lei H."/>
            <person name="Li X."/>
            <person name="Hu X."/>
            <person name="Liang C."/>
            <person name="Xu J."/>
            <person name="Wu Z."/>
            <person name="Yu X."/>
        </authorList>
    </citation>
    <scope>NUCLEOTIDE SEQUENCE</scope>
    <source>
        <strain>Henan</strain>
    </source>
</reference>
<evidence type="ECO:0000313" key="1">
    <source>
        <dbReference type="EMBL" id="GAA43044.2"/>
    </source>
</evidence>
<sequence length="110" mass="12990">MSFSLHYEQSAQKAFAVLRMIRRTFSRSTRMDFPIFYRAYVRPLLEYANQFVYSVCKKDVTVIGHVQRGARRMVAGLKCVDHKTRLVVLELFPLEYHRLRGDPILTFALF</sequence>
<organism evidence="1 2">
    <name type="scientific">Clonorchis sinensis</name>
    <name type="common">Chinese liver fluke</name>
    <dbReference type="NCBI Taxonomy" id="79923"/>
    <lineage>
        <taxon>Eukaryota</taxon>
        <taxon>Metazoa</taxon>
        <taxon>Spiralia</taxon>
        <taxon>Lophotrochozoa</taxon>
        <taxon>Platyhelminthes</taxon>
        <taxon>Trematoda</taxon>
        <taxon>Digenea</taxon>
        <taxon>Opisthorchiida</taxon>
        <taxon>Opisthorchiata</taxon>
        <taxon>Opisthorchiidae</taxon>
        <taxon>Clonorchis</taxon>
    </lineage>
</organism>
<keyword evidence="2" id="KW-1185">Reference proteome</keyword>
<gene>
    <name evidence="1" type="ORF">CLF_111672</name>
</gene>
<dbReference type="EMBL" id="DF143654">
    <property type="protein sequence ID" value="GAA43044.2"/>
    <property type="molecule type" value="Genomic_DNA"/>
</dbReference>
<name>H2KT43_CLOSI</name>
<protein>
    <submittedName>
        <fullName evidence="1">Uncharacterized protein</fullName>
    </submittedName>
</protein>
<dbReference type="AlphaFoldDB" id="H2KT43"/>